<accession>A0A7W9MZS5</accession>
<feature type="transmembrane region" description="Helical" evidence="1">
    <location>
        <begin position="210"/>
        <end position="231"/>
    </location>
</feature>
<feature type="transmembrane region" description="Helical" evidence="1">
    <location>
        <begin position="251"/>
        <end position="273"/>
    </location>
</feature>
<protein>
    <submittedName>
        <fullName evidence="3">Putative membrane protein YeiB</fullName>
    </submittedName>
</protein>
<gene>
    <name evidence="3" type="ORF">HDA39_008282</name>
</gene>
<feature type="transmembrane region" description="Helical" evidence="1">
    <location>
        <begin position="361"/>
        <end position="382"/>
    </location>
</feature>
<proteinExistence type="predicted"/>
<dbReference type="Proteomes" id="UP000549971">
    <property type="component" value="Unassembled WGS sequence"/>
</dbReference>
<feature type="domain" description="DUF418" evidence="2">
    <location>
        <begin position="230"/>
        <end position="401"/>
    </location>
</feature>
<dbReference type="EMBL" id="JACHMY010000001">
    <property type="protein sequence ID" value="MBB5841548.1"/>
    <property type="molecule type" value="Genomic_DNA"/>
</dbReference>
<evidence type="ECO:0000256" key="1">
    <source>
        <dbReference type="SAM" id="Phobius"/>
    </source>
</evidence>
<sequence>MSTATERAGRDAGPVPVGERILAPDLARGFALLLVALAHSTGILNRTVPGVDLSPHGGEQVFYLVMFLFVHACALPLFAMMFGYGLVQFVRRQDSLGVPAERTRASLLRRHLGLFVIGAVHGIFLFVGDVLGAFAVVGTVLTVLLLRRGNWAFRGSLVYLLLGGLYLVVLAVQVYPTMSGSSTTDVPAPVDTTAAIATYPESIVDRLTDWPGSTLVLLTTILFAWIGAWAAKQRILDEPEKHRTLLRWGAIGGFTVAIAGALPMALTAAGLAGPDAELAGAAKQLYEGAGLFGAVGYASVFGLIGMRLSRAKRDPHTIPPVAALVALGQRSLTFYLFQSVCWVILLTHYGLALGERTSSPAYTALVCAFSVWLVSLLGASVLQRYGRRGPVERLIRWFTHGGHRR</sequence>
<feature type="transmembrane region" description="Helical" evidence="1">
    <location>
        <begin position="130"/>
        <end position="146"/>
    </location>
</feature>
<dbReference type="AlphaFoldDB" id="A0A7W9MZS5"/>
<dbReference type="PANTHER" id="PTHR30590">
    <property type="entry name" value="INNER MEMBRANE PROTEIN"/>
    <property type="match status" value="1"/>
</dbReference>
<evidence type="ECO:0000313" key="4">
    <source>
        <dbReference type="Proteomes" id="UP000549971"/>
    </source>
</evidence>
<name>A0A7W9MZS5_9ACTN</name>
<dbReference type="RefSeq" id="WP_184805034.1">
    <property type="nucleotide sequence ID" value="NZ_JACHMY010000001.1"/>
</dbReference>
<keyword evidence="1" id="KW-0812">Transmembrane</keyword>
<dbReference type="Pfam" id="PF04235">
    <property type="entry name" value="DUF418"/>
    <property type="match status" value="1"/>
</dbReference>
<keyword evidence="4" id="KW-1185">Reference proteome</keyword>
<evidence type="ECO:0000313" key="3">
    <source>
        <dbReference type="EMBL" id="MBB5841548.1"/>
    </source>
</evidence>
<comment type="caution">
    <text evidence="3">The sequence shown here is derived from an EMBL/GenBank/DDBJ whole genome shotgun (WGS) entry which is preliminary data.</text>
</comment>
<keyword evidence="1" id="KW-0472">Membrane</keyword>
<organism evidence="3 4">
    <name type="scientific">Kribbella italica</name>
    <dbReference type="NCBI Taxonomy" id="1540520"/>
    <lineage>
        <taxon>Bacteria</taxon>
        <taxon>Bacillati</taxon>
        <taxon>Actinomycetota</taxon>
        <taxon>Actinomycetes</taxon>
        <taxon>Propionibacteriales</taxon>
        <taxon>Kribbellaceae</taxon>
        <taxon>Kribbella</taxon>
    </lineage>
</organism>
<feature type="transmembrane region" description="Helical" evidence="1">
    <location>
        <begin position="60"/>
        <end position="87"/>
    </location>
</feature>
<keyword evidence="1" id="KW-1133">Transmembrane helix</keyword>
<feature type="transmembrane region" description="Helical" evidence="1">
    <location>
        <begin position="285"/>
        <end position="304"/>
    </location>
</feature>
<feature type="transmembrane region" description="Helical" evidence="1">
    <location>
        <begin position="158"/>
        <end position="175"/>
    </location>
</feature>
<dbReference type="InterPro" id="IPR007349">
    <property type="entry name" value="DUF418"/>
</dbReference>
<evidence type="ECO:0000259" key="2">
    <source>
        <dbReference type="Pfam" id="PF04235"/>
    </source>
</evidence>
<dbReference type="PANTHER" id="PTHR30590:SF2">
    <property type="entry name" value="INNER MEMBRANE PROTEIN"/>
    <property type="match status" value="1"/>
</dbReference>
<feature type="transmembrane region" description="Helical" evidence="1">
    <location>
        <begin position="332"/>
        <end position="349"/>
    </location>
</feature>
<dbReference type="InterPro" id="IPR052529">
    <property type="entry name" value="Bact_Transport_Assoc"/>
</dbReference>
<reference evidence="3 4" key="1">
    <citation type="submission" date="2020-08" db="EMBL/GenBank/DDBJ databases">
        <title>Sequencing the genomes of 1000 actinobacteria strains.</title>
        <authorList>
            <person name="Klenk H.-P."/>
        </authorList>
    </citation>
    <scope>NUCLEOTIDE SEQUENCE [LARGE SCALE GENOMIC DNA]</scope>
    <source>
        <strain evidence="3 4">DSM 28967</strain>
    </source>
</reference>